<dbReference type="AlphaFoldDB" id="B9XI96"/>
<evidence type="ECO:0000313" key="2">
    <source>
        <dbReference type="Proteomes" id="UP000003688"/>
    </source>
</evidence>
<sequence>MVSNDKKLLSYKPLVQAKLNPGHCSGFNFKKINPPTNPNNCYI</sequence>
<keyword evidence="2" id="KW-1185">Reference proteome</keyword>
<dbReference type="EMBL" id="ABOX02000017">
    <property type="protein sequence ID" value="EEF60357.1"/>
    <property type="molecule type" value="Genomic_DNA"/>
</dbReference>
<protein>
    <submittedName>
        <fullName evidence="1">Uncharacterized protein</fullName>
    </submittedName>
</protein>
<comment type="caution">
    <text evidence="1">The sequence shown here is derived from an EMBL/GenBank/DDBJ whole genome shotgun (WGS) entry which is preliminary data.</text>
</comment>
<organism evidence="1 2">
    <name type="scientific">Pedosphaera parvula (strain Ellin514)</name>
    <dbReference type="NCBI Taxonomy" id="320771"/>
    <lineage>
        <taxon>Bacteria</taxon>
        <taxon>Pseudomonadati</taxon>
        <taxon>Verrucomicrobiota</taxon>
        <taxon>Pedosphaerae</taxon>
        <taxon>Pedosphaerales</taxon>
        <taxon>Pedosphaeraceae</taxon>
        <taxon>Pedosphaera</taxon>
    </lineage>
</organism>
<dbReference type="STRING" id="320771.Cflav_PD3327"/>
<reference evidence="1 2" key="1">
    <citation type="journal article" date="2011" name="J. Bacteriol.">
        <title>Genome sequence of 'Pedosphaera parvula' Ellin514, an aerobic Verrucomicrobial isolate from pasture soil.</title>
        <authorList>
            <person name="Kant R."/>
            <person name="van Passel M.W."/>
            <person name="Sangwan P."/>
            <person name="Palva A."/>
            <person name="Lucas S."/>
            <person name="Copeland A."/>
            <person name="Lapidus A."/>
            <person name="Glavina Del Rio T."/>
            <person name="Dalin E."/>
            <person name="Tice H."/>
            <person name="Bruce D."/>
            <person name="Goodwin L."/>
            <person name="Pitluck S."/>
            <person name="Chertkov O."/>
            <person name="Larimer F.W."/>
            <person name="Land M.L."/>
            <person name="Hauser L."/>
            <person name="Brettin T.S."/>
            <person name="Detter J.C."/>
            <person name="Han S."/>
            <person name="de Vos W.M."/>
            <person name="Janssen P.H."/>
            <person name="Smidt H."/>
        </authorList>
    </citation>
    <scope>NUCLEOTIDE SEQUENCE [LARGE SCALE GENOMIC DNA]</scope>
    <source>
        <strain evidence="1 2">Ellin514</strain>
    </source>
</reference>
<proteinExistence type="predicted"/>
<dbReference type="Proteomes" id="UP000003688">
    <property type="component" value="Unassembled WGS sequence"/>
</dbReference>
<name>B9XI96_PEDPL</name>
<gene>
    <name evidence="1" type="ORF">Cflav_PD3327</name>
</gene>
<evidence type="ECO:0000313" key="1">
    <source>
        <dbReference type="EMBL" id="EEF60357.1"/>
    </source>
</evidence>
<accession>B9XI96</accession>